<dbReference type="AlphaFoldDB" id="A0A640WFM7"/>
<gene>
    <name evidence="2" type="ORF">F0A16_06610</name>
</gene>
<sequence>MTRSMGIICDRCGALAVDCDDQGYYLCEACLAFEENFGAEEGDRDADEEFPDEKNTDGSSRQST</sequence>
<organism evidence="2 3">
    <name type="scientific">Salinicola corii</name>
    <dbReference type="NCBI Taxonomy" id="2606937"/>
    <lineage>
        <taxon>Bacteria</taxon>
        <taxon>Pseudomonadati</taxon>
        <taxon>Pseudomonadota</taxon>
        <taxon>Gammaproteobacteria</taxon>
        <taxon>Oceanospirillales</taxon>
        <taxon>Halomonadaceae</taxon>
        <taxon>Salinicola</taxon>
    </lineage>
</organism>
<feature type="region of interest" description="Disordered" evidence="1">
    <location>
        <begin position="40"/>
        <end position="64"/>
    </location>
</feature>
<accession>A0A640WFM7</accession>
<protein>
    <submittedName>
        <fullName evidence="2">Uncharacterized protein</fullName>
    </submittedName>
</protein>
<dbReference type="EMBL" id="VTPX01000003">
    <property type="protein sequence ID" value="KAA0019022.1"/>
    <property type="molecule type" value="Genomic_DNA"/>
</dbReference>
<feature type="compositionally biased region" description="Acidic residues" evidence="1">
    <location>
        <begin position="40"/>
        <end position="51"/>
    </location>
</feature>
<reference evidence="2 3" key="1">
    <citation type="submission" date="2019-08" db="EMBL/GenBank/DDBJ databases">
        <title>Bioinformatics analysis of the strain L3 and L5.</title>
        <authorList>
            <person name="Li X."/>
        </authorList>
    </citation>
    <scope>NUCLEOTIDE SEQUENCE [LARGE SCALE GENOMIC DNA]</scope>
    <source>
        <strain evidence="2 3">L3</strain>
    </source>
</reference>
<proteinExistence type="predicted"/>
<evidence type="ECO:0000313" key="2">
    <source>
        <dbReference type="EMBL" id="KAA0019022.1"/>
    </source>
</evidence>
<dbReference type="Proteomes" id="UP000466024">
    <property type="component" value="Unassembled WGS sequence"/>
</dbReference>
<evidence type="ECO:0000313" key="3">
    <source>
        <dbReference type="Proteomes" id="UP000466024"/>
    </source>
</evidence>
<dbReference type="RefSeq" id="WP_149434615.1">
    <property type="nucleotide sequence ID" value="NZ_VTPX01000003.1"/>
</dbReference>
<evidence type="ECO:0000256" key="1">
    <source>
        <dbReference type="SAM" id="MobiDB-lite"/>
    </source>
</evidence>
<comment type="caution">
    <text evidence="2">The sequence shown here is derived from an EMBL/GenBank/DDBJ whole genome shotgun (WGS) entry which is preliminary data.</text>
</comment>
<keyword evidence="3" id="KW-1185">Reference proteome</keyword>
<name>A0A640WFM7_9GAMM</name>